<sequence>MFGIWILLGFLGIAFFSLFSAKKSSAARDHVQGELEKEKALRDASSSYNTASGYGSAGQ</sequence>
<comment type="caution">
    <text evidence="1">The sequence shown here is derived from an EMBL/GenBank/DDBJ whole genome shotgun (WGS) entry which is preliminary data.</text>
</comment>
<reference evidence="2" key="1">
    <citation type="journal article" date="2019" name="Int. J. Syst. Evol. Microbiol.">
        <title>The Global Catalogue of Microorganisms (GCM) 10K type strain sequencing project: providing services to taxonomists for standard genome sequencing and annotation.</title>
        <authorList>
            <consortium name="The Broad Institute Genomics Platform"/>
            <consortium name="The Broad Institute Genome Sequencing Center for Infectious Disease"/>
            <person name="Wu L."/>
            <person name="Ma J."/>
        </authorList>
    </citation>
    <scope>NUCLEOTIDE SEQUENCE [LARGE SCALE GENOMIC DNA]</scope>
    <source>
        <strain evidence="2">JCM 14370</strain>
    </source>
</reference>
<keyword evidence="2" id="KW-1185">Reference proteome</keyword>
<evidence type="ECO:0000313" key="1">
    <source>
        <dbReference type="EMBL" id="GGJ57168.1"/>
    </source>
</evidence>
<gene>
    <name evidence="1" type="ORF">GCM10008938_49080</name>
</gene>
<evidence type="ECO:0000313" key="2">
    <source>
        <dbReference type="Proteomes" id="UP000632222"/>
    </source>
</evidence>
<protein>
    <submittedName>
        <fullName evidence="1">Uncharacterized protein</fullName>
    </submittedName>
</protein>
<organism evidence="1 2">
    <name type="scientific">Deinococcus roseus</name>
    <dbReference type="NCBI Taxonomy" id="392414"/>
    <lineage>
        <taxon>Bacteria</taxon>
        <taxon>Thermotogati</taxon>
        <taxon>Deinococcota</taxon>
        <taxon>Deinococci</taxon>
        <taxon>Deinococcales</taxon>
        <taxon>Deinococcaceae</taxon>
        <taxon>Deinococcus</taxon>
    </lineage>
</organism>
<dbReference type="EMBL" id="BMOD01000038">
    <property type="protein sequence ID" value="GGJ57168.1"/>
    <property type="molecule type" value="Genomic_DNA"/>
</dbReference>
<proteinExistence type="predicted"/>
<dbReference type="Proteomes" id="UP000632222">
    <property type="component" value="Unassembled WGS sequence"/>
</dbReference>
<dbReference type="RefSeq" id="WP_189008595.1">
    <property type="nucleotide sequence ID" value="NZ_BMOD01000038.1"/>
</dbReference>
<accession>A0ABQ2DGI2</accession>
<name>A0ABQ2DGI2_9DEIO</name>